<proteinExistence type="predicted"/>
<evidence type="ECO:0000256" key="1">
    <source>
        <dbReference type="SAM" id="Phobius"/>
    </source>
</evidence>
<keyword evidence="1" id="KW-1133">Transmembrane helix</keyword>
<evidence type="ECO:0000313" key="3">
    <source>
        <dbReference type="Proteomes" id="UP000509478"/>
    </source>
</evidence>
<accession>A0A7D5R6P2</accession>
<protein>
    <submittedName>
        <fullName evidence="2">Uncharacterized protein</fullName>
    </submittedName>
</protein>
<sequence length="160" mass="18457">MKTSFLIIIGITVILAGGFIYVSYIQYTHYKTWENNEHWYYHPDGYEVECEIRLFQTPGQCEAVDENGIIVDTKTGLGNWNGVKWLGDPDYCKDQGGNWNDTARGCYGLYEMCEKDGGIPRFLKKSLPFPDIEENKPIEYLMDCYYGIYPIEDNYLGGPE</sequence>
<dbReference type="Proteomes" id="UP000509478">
    <property type="component" value="Chromosome"/>
</dbReference>
<keyword evidence="1" id="KW-0812">Transmembrane</keyword>
<dbReference type="AlphaFoldDB" id="A0A7D5R6P2"/>
<dbReference type="KEGG" id="nue:C5F50_05900"/>
<feature type="transmembrane region" description="Helical" evidence="1">
    <location>
        <begin position="6"/>
        <end position="25"/>
    </location>
</feature>
<name>A0A7D5R6P2_9ARCH</name>
<keyword evidence="1" id="KW-0472">Membrane</keyword>
<gene>
    <name evidence="2" type="ORF">C5F50_05900</name>
</gene>
<dbReference type="GeneID" id="56067601"/>
<reference evidence="2 3" key="1">
    <citation type="submission" date="2018-02" db="EMBL/GenBank/DDBJ databases">
        <title>Complete genome of Nitrosopumilus ureaphilus PS0.</title>
        <authorList>
            <person name="Qin W."/>
            <person name="Zheng Y."/>
            <person name="Stahl D.A."/>
        </authorList>
    </citation>
    <scope>NUCLEOTIDE SEQUENCE [LARGE SCALE GENOMIC DNA]</scope>
    <source>
        <strain evidence="2 3">PS0</strain>
    </source>
</reference>
<dbReference type="RefSeq" id="WP_179372758.1">
    <property type="nucleotide sequence ID" value="NZ_CP026995.1"/>
</dbReference>
<organism evidence="2 3">
    <name type="scientific">Nitrosopumilus ureiphilus</name>
    <dbReference type="NCBI Taxonomy" id="1470067"/>
    <lineage>
        <taxon>Archaea</taxon>
        <taxon>Nitrososphaerota</taxon>
        <taxon>Nitrososphaeria</taxon>
        <taxon>Nitrosopumilales</taxon>
        <taxon>Nitrosopumilaceae</taxon>
        <taxon>Nitrosopumilus</taxon>
    </lineage>
</organism>
<keyword evidence="3" id="KW-1185">Reference proteome</keyword>
<dbReference type="EMBL" id="CP026995">
    <property type="protein sequence ID" value="QLH06658.1"/>
    <property type="molecule type" value="Genomic_DNA"/>
</dbReference>
<evidence type="ECO:0000313" key="2">
    <source>
        <dbReference type="EMBL" id="QLH06658.1"/>
    </source>
</evidence>